<gene>
    <name evidence="8" type="ORF">M569_05280</name>
</gene>
<sequence length="316" mass="35812">MASSLPTPWIIDEDEEDAAYCLSVADFFVSDVDRLAQDKLIACSDLAGDWTDSMRKYESNIRPCSGYLSFHRLIDVTFRTACVDYMAWASEIFDAENETLHLAVSCLDMYLSNTGGLDARRIFLASVTCLWVAMKHNEEVVELPSLESIGRVAAYWTRLRREEVLDMERDVLRAVRYQVWSPTRQAFLSRFLAAAGVGMAKEVFKAVENMAEYICEASLGCYEMLAFAPSKVAATAILLAKFIVVKWRVSWTATLETFTNYSSFQLKDCATALHRFLFQGEGVAQATVWRYSTEETDFAAKRLFPATLPADIFRIW</sequence>
<dbReference type="InterPro" id="IPR039361">
    <property type="entry name" value="Cyclin"/>
</dbReference>
<comment type="similarity">
    <text evidence="1">Belongs to the cyclin family. Cyclin AB subfamily.</text>
</comment>
<dbReference type="SMART" id="SM01332">
    <property type="entry name" value="Cyclin_C"/>
    <property type="match status" value="1"/>
</dbReference>
<dbReference type="InterPro" id="IPR013763">
    <property type="entry name" value="Cyclin-like_dom"/>
</dbReference>
<dbReference type="SMART" id="SM00385">
    <property type="entry name" value="CYCLIN"/>
    <property type="match status" value="2"/>
</dbReference>
<dbReference type="InterPro" id="IPR004367">
    <property type="entry name" value="Cyclin_C-dom"/>
</dbReference>
<proteinExistence type="inferred from homology"/>
<dbReference type="InterPro" id="IPR006671">
    <property type="entry name" value="Cyclin_N"/>
</dbReference>
<evidence type="ECO:0000256" key="2">
    <source>
        <dbReference type="ARBA" id="ARBA00022618"/>
    </source>
</evidence>
<feature type="domain" description="Cyclin-like" evidence="6">
    <location>
        <begin position="186"/>
        <end position="275"/>
    </location>
</feature>
<evidence type="ECO:0000313" key="9">
    <source>
        <dbReference type="Proteomes" id="UP000015453"/>
    </source>
</evidence>
<keyword evidence="4" id="KW-0131">Cell cycle</keyword>
<evidence type="ECO:0000256" key="4">
    <source>
        <dbReference type="ARBA" id="ARBA00023306"/>
    </source>
</evidence>
<evidence type="ECO:0000313" key="8">
    <source>
        <dbReference type="EMBL" id="EPS69487.1"/>
    </source>
</evidence>
<evidence type="ECO:0000256" key="1">
    <source>
        <dbReference type="ARBA" id="ARBA00006955"/>
    </source>
</evidence>
<dbReference type="Pfam" id="PF02984">
    <property type="entry name" value="Cyclin_C"/>
    <property type="match status" value="1"/>
</dbReference>
<evidence type="ECO:0000259" key="7">
    <source>
        <dbReference type="SMART" id="SM01332"/>
    </source>
</evidence>
<keyword evidence="9" id="KW-1185">Reference proteome</keyword>
<dbReference type="GO" id="GO:0016538">
    <property type="term" value="F:cyclin-dependent protein serine/threonine kinase regulator activity"/>
    <property type="evidence" value="ECO:0007669"/>
    <property type="project" value="InterPro"/>
</dbReference>
<dbReference type="AlphaFoldDB" id="S8EAE7"/>
<dbReference type="EMBL" id="AUSU01002104">
    <property type="protein sequence ID" value="EPS69487.1"/>
    <property type="molecule type" value="Genomic_DNA"/>
</dbReference>
<evidence type="ECO:0000256" key="3">
    <source>
        <dbReference type="ARBA" id="ARBA00023127"/>
    </source>
</evidence>
<reference evidence="8 9" key="1">
    <citation type="journal article" date="2013" name="BMC Genomics">
        <title>The miniature genome of a carnivorous plant Genlisea aurea contains a low number of genes and short non-coding sequences.</title>
        <authorList>
            <person name="Leushkin E.V."/>
            <person name="Sutormin R.A."/>
            <person name="Nabieva E.R."/>
            <person name="Penin A.A."/>
            <person name="Kondrashov A.S."/>
            <person name="Logacheva M.D."/>
        </authorList>
    </citation>
    <scope>NUCLEOTIDE SEQUENCE [LARGE SCALE GENOMIC DNA]</scope>
</reference>
<protein>
    <recommendedName>
        <fullName evidence="10">Cyclin N-terminal domain-containing protein</fullName>
    </recommendedName>
</protein>
<dbReference type="InterPro" id="IPR036915">
    <property type="entry name" value="Cyclin-like_sf"/>
</dbReference>
<comment type="caution">
    <text evidence="8">The sequence shown here is derived from an EMBL/GenBank/DDBJ whole genome shotgun (WGS) entry which is preliminary data.</text>
</comment>
<dbReference type="OrthoDB" id="5590282at2759"/>
<dbReference type="PANTHER" id="PTHR10177">
    <property type="entry name" value="CYCLINS"/>
    <property type="match status" value="1"/>
</dbReference>
<dbReference type="Gene3D" id="1.10.472.10">
    <property type="entry name" value="Cyclin-like"/>
    <property type="match status" value="2"/>
</dbReference>
<feature type="domain" description="Cyclin-like" evidence="6">
    <location>
        <begin position="84"/>
        <end position="173"/>
    </location>
</feature>
<dbReference type="Pfam" id="PF00134">
    <property type="entry name" value="Cyclin_N"/>
    <property type="match status" value="1"/>
</dbReference>
<feature type="domain" description="Cyclin C-terminal" evidence="7">
    <location>
        <begin position="182"/>
        <end position="305"/>
    </location>
</feature>
<dbReference type="GO" id="GO:0051301">
    <property type="term" value="P:cell division"/>
    <property type="evidence" value="ECO:0007669"/>
    <property type="project" value="UniProtKB-KW"/>
</dbReference>
<dbReference type="GO" id="GO:0044772">
    <property type="term" value="P:mitotic cell cycle phase transition"/>
    <property type="evidence" value="ECO:0007669"/>
    <property type="project" value="InterPro"/>
</dbReference>
<evidence type="ECO:0000256" key="5">
    <source>
        <dbReference type="RuleBase" id="RU000383"/>
    </source>
</evidence>
<keyword evidence="3 5" id="KW-0195">Cyclin</keyword>
<evidence type="ECO:0008006" key="10">
    <source>
        <dbReference type="Google" id="ProtNLM"/>
    </source>
</evidence>
<evidence type="ECO:0000259" key="6">
    <source>
        <dbReference type="SMART" id="SM00385"/>
    </source>
</evidence>
<accession>S8EAE7</accession>
<dbReference type="InterPro" id="IPR046965">
    <property type="entry name" value="Cyclin_A/B-like"/>
</dbReference>
<name>S8EAE7_9LAMI</name>
<dbReference type="PIRSF" id="PIRSF001771">
    <property type="entry name" value="Cyclin_A_B_D_E"/>
    <property type="match status" value="1"/>
</dbReference>
<dbReference type="Proteomes" id="UP000015453">
    <property type="component" value="Unassembled WGS sequence"/>
</dbReference>
<organism evidence="8 9">
    <name type="scientific">Genlisea aurea</name>
    <dbReference type="NCBI Taxonomy" id="192259"/>
    <lineage>
        <taxon>Eukaryota</taxon>
        <taxon>Viridiplantae</taxon>
        <taxon>Streptophyta</taxon>
        <taxon>Embryophyta</taxon>
        <taxon>Tracheophyta</taxon>
        <taxon>Spermatophyta</taxon>
        <taxon>Magnoliopsida</taxon>
        <taxon>eudicotyledons</taxon>
        <taxon>Gunneridae</taxon>
        <taxon>Pentapetalae</taxon>
        <taxon>asterids</taxon>
        <taxon>lamiids</taxon>
        <taxon>Lamiales</taxon>
        <taxon>Lentibulariaceae</taxon>
        <taxon>Genlisea</taxon>
    </lineage>
</organism>
<dbReference type="SUPFAM" id="SSF47954">
    <property type="entry name" value="Cyclin-like"/>
    <property type="match status" value="2"/>
</dbReference>
<keyword evidence="2" id="KW-0132">Cell division</keyword>